<dbReference type="EMBL" id="JADMLG010000019">
    <property type="protein sequence ID" value="MBH0780956.1"/>
    <property type="molecule type" value="Genomic_DNA"/>
</dbReference>
<dbReference type="AlphaFoldDB" id="A0A931IGJ4"/>
<evidence type="ECO:0000313" key="2">
    <source>
        <dbReference type="EMBL" id="MBH0780956.1"/>
    </source>
</evidence>
<protein>
    <recommendedName>
        <fullName evidence="4">Secreted protein</fullName>
    </recommendedName>
</protein>
<sequence>MSHVLRVLATVVLSAAALTTVATGVASADYTVTVTCEVVSKSGRYRTVQAKATGPTWKVATERATASARRTLKTGESIVSCVDR</sequence>
<evidence type="ECO:0008006" key="4">
    <source>
        <dbReference type="Google" id="ProtNLM"/>
    </source>
</evidence>
<name>A0A931IGJ4_9NOCA</name>
<feature type="chain" id="PRO_5037734349" description="Secreted protein" evidence="1">
    <location>
        <begin position="29"/>
        <end position="84"/>
    </location>
</feature>
<comment type="caution">
    <text evidence="2">The sequence shown here is derived from an EMBL/GenBank/DDBJ whole genome shotgun (WGS) entry which is preliminary data.</text>
</comment>
<keyword evidence="1" id="KW-0732">Signal</keyword>
<accession>A0A931IGJ4</accession>
<feature type="signal peptide" evidence="1">
    <location>
        <begin position="1"/>
        <end position="28"/>
    </location>
</feature>
<evidence type="ECO:0000313" key="3">
    <source>
        <dbReference type="Proteomes" id="UP000655751"/>
    </source>
</evidence>
<dbReference type="RefSeq" id="WP_196153262.1">
    <property type="nucleotide sequence ID" value="NZ_JADMLG010000019.1"/>
</dbReference>
<organism evidence="2 3">
    <name type="scientific">Nocardia bovistercoris</name>
    <dbReference type="NCBI Taxonomy" id="2785916"/>
    <lineage>
        <taxon>Bacteria</taxon>
        <taxon>Bacillati</taxon>
        <taxon>Actinomycetota</taxon>
        <taxon>Actinomycetes</taxon>
        <taxon>Mycobacteriales</taxon>
        <taxon>Nocardiaceae</taxon>
        <taxon>Nocardia</taxon>
    </lineage>
</organism>
<reference evidence="2" key="1">
    <citation type="submission" date="2020-11" db="EMBL/GenBank/DDBJ databases">
        <title>Nocardia NEAU-351.nov., a novel actinomycete isolated from the cow dung.</title>
        <authorList>
            <person name="Zhang X."/>
        </authorList>
    </citation>
    <scope>NUCLEOTIDE SEQUENCE</scope>
    <source>
        <strain evidence="2">NEAU-351</strain>
    </source>
</reference>
<evidence type="ECO:0000256" key="1">
    <source>
        <dbReference type="SAM" id="SignalP"/>
    </source>
</evidence>
<gene>
    <name evidence="2" type="ORF">IT779_32265</name>
</gene>
<proteinExistence type="predicted"/>
<keyword evidence="3" id="KW-1185">Reference proteome</keyword>
<dbReference type="Proteomes" id="UP000655751">
    <property type="component" value="Unassembled WGS sequence"/>
</dbReference>